<protein>
    <recommendedName>
        <fullName evidence="3">Four helix bundle protein</fullName>
    </recommendedName>
</protein>
<dbReference type="STRING" id="1798002.A2478_04560"/>
<proteinExistence type="predicted"/>
<accession>A0A1F5SYK3</accession>
<reference evidence="1 2" key="1">
    <citation type="journal article" date="2016" name="Nat. Commun.">
        <title>Thousands of microbial genomes shed light on interconnected biogeochemical processes in an aquifer system.</title>
        <authorList>
            <person name="Anantharaman K."/>
            <person name="Brown C.T."/>
            <person name="Hug L.A."/>
            <person name="Sharon I."/>
            <person name="Castelle C.J."/>
            <person name="Probst A.J."/>
            <person name="Thomas B.C."/>
            <person name="Singh A."/>
            <person name="Wilkins M.J."/>
            <person name="Karaoz U."/>
            <person name="Brodie E.L."/>
            <person name="Williams K.H."/>
            <person name="Hubbard S.S."/>
            <person name="Banfield J.F."/>
        </authorList>
    </citation>
    <scope>NUCLEOTIDE SEQUENCE [LARGE SCALE GENOMIC DNA]</scope>
</reference>
<dbReference type="EMBL" id="MFGJ01000007">
    <property type="protein sequence ID" value="OGF31729.1"/>
    <property type="molecule type" value="Genomic_DNA"/>
</dbReference>
<dbReference type="SUPFAM" id="SSF158446">
    <property type="entry name" value="IVS-encoded protein-like"/>
    <property type="match status" value="1"/>
</dbReference>
<gene>
    <name evidence="1" type="ORF">A2478_04560</name>
</gene>
<evidence type="ECO:0000313" key="1">
    <source>
        <dbReference type="EMBL" id="OGF31729.1"/>
    </source>
</evidence>
<dbReference type="InterPro" id="IPR036583">
    <property type="entry name" value="23S_rRNA_IVS_sf"/>
</dbReference>
<evidence type="ECO:0000313" key="2">
    <source>
        <dbReference type="Proteomes" id="UP000179001"/>
    </source>
</evidence>
<comment type="caution">
    <text evidence="1">The sequence shown here is derived from an EMBL/GenBank/DDBJ whole genome shotgun (WGS) entry which is preliminary data.</text>
</comment>
<dbReference type="InterPro" id="IPR012657">
    <property type="entry name" value="23S_rRNA-intervening_sequence"/>
</dbReference>
<organism evidence="1 2">
    <name type="scientific">Candidatus Falkowbacteria bacterium RIFOXYC2_FULL_36_12</name>
    <dbReference type="NCBI Taxonomy" id="1798002"/>
    <lineage>
        <taxon>Bacteria</taxon>
        <taxon>Candidatus Falkowiibacteriota</taxon>
    </lineage>
</organism>
<dbReference type="Pfam" id="PF05635">
    <property type="entry name" value="23S_rRNA_IVP"/>
    <property type="match status" value="1"/>
</dbReference>
<dbReference type="NCBIfam" id="TIGR02436">
    <property type="entry name" value="four helix bundle protein"/>
    <property type="match status" value="1"/>
</dbReference>
<name>A0A1F5SYK3_9BACT</name>
<sequence length="123" mass="14673">MNDYQKKLCDKMDVYVHGVYKVTKIFPKEETFGVTSQFRRSSLSVVLNYIEGYARGRLKSRLHFLEISFASLQESKYLLKFSFEEKYLLEDNYQKLKSYSEEISAMLWKEIENISNHLKNFSN</sequence>
<dbReference type="PANTHER" id="PTHR38471">
    <property type="entry name" value="FOUR HELIX BUNDLE PROTEIN"/>
    <property type="match status" value="1"/>
</dbReference>
<dbReference type="Gene3D" id="1.20.1440.60">
    <property type="entry name" value="23S rRNA-intervening sequence"/>
    <property type="match status" value="1"/>
</dbReference>
<dbReference type="PANTHER" id="PTHR38471:SF2">
    <property type="entry name" value="FOUR HELIX BUNDLE PROTEIN"/>
    <property type="match status" value="1"/>
</dbReference>
<dbReference type="AlphaFoldDB" id="A0A1F5SYK3"/>
<dbReference type="CDD" id="cd16377">
    <property type="entry name" value="23S_rRNA_IVP_like"/>
    <property type="match status" value="1"/>
</dbReference>
<dbReference type="Proteomes" id="UP000179001">
    <property type="component" value="Unassembled WGS sequence"/>
</dbReference>
<evidence type="ECO:0008006" key="3">
    <source>
        <dbReference type="Google" id="ProtNLM"/>
    </source>
</evidence>